<organism evidence="13 14">
    <name type="scientific">Aureobasidium pullulans</name>
    <name type="common">Black yeast</name>
    <name type="synonym">Pullularia pullulans</name>
    <dbReference type="NCBI Taxonomy" id="5580"/>
    <lineage>
        <taxon>Eukaryota</taxon>
        <taxon>Fungi</taxon>
        <taxon>Dikarya</taxon>
        <taxon>Ascomycota</taxon>
        <taxon>Pezizomycotina</taxon>
        <taxon>Dothideomycetes</taxon>
        <taxon>Dothideomycetidae</taxon>
        <taxon>Dothideales</taxon>
        <taxon>Saccotheciaceae</taxon>
        <taxon>Aureobasidium</taxon>
    </lineage>
</organism>
<evidence type="ECO:0000256" key="1">
    <source>
        <dbReference type="ARBA" id="ARBA00004875"/>
    </source>
</evidence>
<dbReference type="GO" id="GO:0005524">
    <property type="term" value="F:ATP binding"/>
    <property type="evidence" value="ECO:0007669"/>
    <property type="project" value="UniProtKB-KW"/>
</dbReference>
<dbReference type="Gene3D" id="3.40.50.720">
    <property type="entry name" value="NAD(P)-binding Rossmann-like Domain"/>
    <property type="match status" value="1"/>
</dbReference>
<dbReference type="InterPro" id="IPR027417">
    <property type="entry name" value="P-loop_NTPase"/>
</dbReference>
<dbReference type="InterPro" id="IPR013120">
    <property type="entry name" value="FAR_NAD-bd"/>
</dbReference>
<dbReference type="UniPathway" id="UPA00792"/>
<evidence type="ECO:0000256" key="11">
    <source>
        <dbReference type="ARBA" id="ARBA00048090"/>
    </source>
</evidence>
<dbReference type="Pfam" id="PF07993">
    <property type="entry name" value="NAD_binding_4"/>
    <property type="match status" value="1"/>
</dbReference>
<dbReference type="GO" id="GO:0046316">
    <property type="term" value="F:gluconokinase activity"/>
    <property type="evidence" value="ECO:0007669"/>
    <property type="project" value="UniProtKB-EC"/>
</dbReference>
<protein>
    <recommendedName>
        <fullName evidence="3">gluconokinase</fullName>
        <ecNumber evidence="3">2.7.1.12</ecNumber>
    </recommendedName>
    <alternativeName>
        <fullName evidence="10">Gluconate kinase</fullName>
    </alternativeName>
</protein>
<evidence type="ECO:0000256" key="7">
    <source>
        <dbReference type="ARBA" id="ARBA00022741"/>
    </source>
</evidence>
<evidence type="ECO:0000256" key="10">
    <source>
        <dbReference type="ARBA" id="ARBA00029835"/>
    </source>
</evidence>
<keyword evidence="7" id="KW-0547">Nucleotide-binding</keyword>
<dbReference type="CDD" id="cd02021">
    <property type="entry name" value="GntK"/>
    <property type="match status" value="1"/>
</dbReference>
<dbReference type="Gene3D" id="3.40.50.300">
    <property type="entry name" value="P-loop containing nucleotide triphosphate hydrolases"/>
    <property type="match status" value="1"/>
</dbReference>
<dbReference type="Pfam" id="PF23562">
    <property type="entry name" value="AMP-binding_C_3"/>
    <property type="match status" value="1"/>
</dbReference>
<dbReference type="Pfam" id="PF13671">
    <property type="entry name" value="AAA_33"/>
    <property type="match status" value="1"/>
</dbReference>
<evidence type="ECO:0000256" key="3">
    <source>
        <dbReference type="ARBA" id="ARBA00012054"/>
    </source>
</evidence>
<dbReference type="GO" id="GO:0005975">
    <property type="term" value="P:carbohydrate metabolic process"/>
    <property type="evidence" value="ECO:0007669"/>
    <property type="project" value="InterPro"/>
</dbReference>
<dbReference type="InterPro" id="IPR051414">
    <property type="entry name" value="Adenylate-forming_Reductase"/>
</dbReference>
<evidence type="ECO:0000313" key="14">
    <source>
        <dbReference type="Proteomes" id="UP000306584"/>
    </source>
</evidence>
<dbReference type="InterPro" id="IPR006162">
    <property type="entry name" value="Ppantetheine_attach_site"/>
</dbReference>
<dbReference type="Proteomes" id="UP000306584">
    <property type="component" value="Unassembled WGS sequence"/>
</dbReference>
<proteinExistence type="inferred from homology"/>
<dbReference type="SUPFAM" id="SSF51735">
    <property type="entry name" value="NAD(P)-binding Rossmann-fold domains"/>
    <property type="match status" value="1"/>
</dbReference>
<evidence type="ECO:0000256" key="6">
    <source>
        <dbReference type="ARBA" id="ARBA00022679"/>
    </source>
</evidence>
<dbReference type="EC" id="2.7.1.12" evidence="3"/>
<feature type="domain" description="Thioester reductase (TE)" evidence="12">
    <location>
        <begin position="301"/>
        <end position="541"/>
    </location>
</feature>
<dbReference type="SUPFAM" id="SSF52540">
    <property type="entry name" value="P-loop containing nucleoside triphosphate hydrolases"/>
    <property type="match status" value="1"/>
</dbReference>
<dbReference type="PANTHER" id="PTHR43439">
    <property type="entry name" value="PHENYLACETATE-COENZYME A LIGASE"/>
    <property type="match status" value="1"/>
</dbReference>
<dbReference type="PANTHER" id="PTHR43439:SF2">
    <property type="entry name" value="ENZYME, PUTATIVE (JCVI)-RELATED"/>
    <property type="match status" value="1"/>
</dbReference>
<dbReference type="NCBIfam" id="TIGR01313">
    <property type="entry name" value="therm_gnt_kin"/>
    <property type="match status" value="1"/>
</dbReference>
<evidence type="ECO:0000256" key="2">
    <source>
        <dbReference type="ARBA" id="ARBA00008420"/>
    </source>
</evidence>
<keyword evidence="9" id="KW-0067">ATP-binding</keyword>
<evidence type="ECO:0000259" key="12">
    <source>
        <dbReference type="Pfam" id="PF07993"/>
    </source>
</evidence>
<accession>A0A4S9M0S7</accession>
<reference evidence="13 14" key="1">
    <citation type="submission" date="2018-10" db="EMBL/GenBank/DDBJ databases">
        <title>Fifty Aureobasidium pullulans genomes reveal a recombining polyextremotolerant generalist.</title>
        <authorList>
            <person name="Gostincar C."/>
            <person name="Turk M."/>
            <person name="Zajc J."/>
            <person name="Gunde-Cimerman N."/>
        </authorList>
    </citation>
    <scope>NUCLEOTIDE SEQUENCE [LARGE SCALE GENOMIC DNA]</scope>
    <source>
        <strain evidence="13 14">EXF-6604</strain>
    </source>
</reference>
<dbReference type="AlphaFoldDB" id="A0A4S9M0S7"/>
<keyword evidence="8" id="KW-0418">Kinase</keyword>
<dbReference type="InterPro" id="IPR036291">
    <property type="entry name" value="NAD(P)-bd_dom_sf"/>
</dbReference>
<evidence type="ECO:0000256" key="9">
    <source>
        <dbReference type="ARBA" id="ARBA00022840"/>
    </source>
</evidence>
<dbReference type="SUPFAM" id="SSF56801">
    <property type="entry name" value="Acetyl-CoA synthetase-like"/>
    <property type="match status" value="1"/>
</dbReference>
<keyword evidence="6" id="KW-0808">Transferase</keyword>
<evidence type="ECO:0000256" key="4">
    <source>
        <dbReference type="ARBA" id="ARBA00022450"/>
    </source>
</evidence>
<keyword evidence="5" id="KW-0597">Phosphoprotein</keyword>
<dbReference type="PROSITE" id="PS00012">
    <property type="entry name" value="PHOSPHOPANTETHEINE"/>
    <property type="match status" value="1"/>
</dbReference>
<evidence type="ECO:0000313" key="13">
    <source>
        <dbReference type="EMBL" id="THY35976.1"/>
    </source>
</evidence>
<comment type="pathway">
    <text evidence="1">Carbohydrate acid metabolism; D-gluconate degradation.</text>
</comment>
<dbReference type="EMBL" id="QZBD01000013">
    <property type="protein sequence ID" value="THY35976.1"/>
    <property type="molecule type" value="Genomic_DNA"/>
</dbReference>
<comment type="catalytic activity">
    <reaction evidence="11">
        <text>D-gluconate + ATP = 6-phospho-D-gluconate + ADP + H(+)</text>
        <dbReference type="Rhea" id="RHEA:19433"/>
        <dbReference type="ChEBI" id="CHEBI:15378"/>
        <dbReference type="ChEBI" id="CHEBI:18391"/>
        <dbReference type="ChEBI" id="CHEBI:30616"/>
        <dbReference type="ChEBI" id="CHEBI:58759"/>
        <dbReference type="ChEBI" id="CHEBI:456216"/>
        <dbReference type="EC" id="2.7.1.12"/>
    </reaction>
</comment>
<gene>
    <name evidence="13" type="ORF">D6D01_00848</name>
</gene>
<comment type="similarity">
    <text evidence="2">Belongs to the gluconokinase GntK/GntV family.</text>
</comment>
<name>A0A4S9M0S7_AURPU</name>
<evidence type="ECO:0000256" key="5">
    <source>
        <dbReference type="ARBA" id="ARBA00022553"/>
    </source>
</evidence>
<keyword evidence="4" id="KW-0596">Phosphopantetheine</keyword>
<comment type="caution">
    <text evidence="13">The sequence shown here is derived from an EMBL/GenBank/DDBJ whole genome shotgun (WGS) entry which is preliminary data.</text>
</comment>
<sequence length="849" mass="93576">MTSFRDRADKDWDIVRPADNLKPFLRWEEQAAGSGIYELVILKGWPSLVASNRLDDAYATKDLFQAHPTTPHAWRYYARLDDTLVLENGEKANPLFVEGVARENRNVAEALAFGANKPRIGLFLIPAESTACKTNEELVDTVWPAIEKSNDQVPAFSRLSKDMIKVLPKNLVYRKTDKGTVIRAAFYRDYKDLIEDAYREDELSGSEILDLGVDSLQSIRLRKSILETLDVGGQKVSQNFVFENPSLTAMAEELTRLRTGAAKKDLPTVEERMAALIDKYSDFPQHVAGNKAGPAGEHVVVTGATGSLGAHVVAQLVRKESVSKVYCLVRASSQATGQKRVRQSLMERHVYHMLSASALRKLVVLPAIFAEPHLRLSDRVYEQLSSEVTGVLHCAWSINFNMVLESFEKDCIAGTRHLIDLCLLFARETPARLAFCSSVSAVARIPGNIAPEDLPDSLSHAQGMGYAQSKLVTEHICHRAAAQTGMSARVVSVGQIVADTRQGVWNATEAIPMIFRTAVTVGALPSLDETPSWTPVDIIASSLVESLASKEDAGVINLTNPASFHWTKDLLPLLKQAGLNFETVDKRTWLARLRASNPDPTANPPIKLLDFFTAKYDNDTKGRKLSYATAKAEACASSLSSAGQLSFALVQKFVNYLQSDCWNSSEKKQAKQTVLVIAGPCGTGKTTVATAVAEKMSLPYIEGDALHTPEAREQMAHVIALKDSDRWEWLARLRKAAASSLLETKASAVVVTCSALRQAHRDSLRQVTEEGNLEIRFLLLLGDEEELKRRTEVRAVEERHYMEPEIVVGQLATLEISGEAEVDVVPIDTVKAKEFVVAEVEEIVRGMLS</sequence>
<dbReference type="InterPro" id="IPR006001">
    <property type="entry name" value="Therm_gnt_kin"/>
</dbReference>
<evidence type="ECO:0000256" key="8">
    <source>
        <dbReference type="ARBA" id="ARBA00022777"/>
    </source>
</evidence>